<sequence length="175" mass="20428">MDYPDNFIKSALFEFNRYKSMGDSTFVQLNDKDIHWKLNESDNSIALIVKHISGNMLSRWTNFLTEDGEKPWRNREDEFTNPYETKTEMLAGWEEGWRCLFKALNSVTSDNFDTTIKIRNESHTIVEAVHRQLAHYSSHIGQIVLLGKMIKAENWTALSIPKGTSEDFNKNMFKK</sequence>
<dbReference type="RefSeq" id="WP_214611826.1">
    <property type="nucleotide sequence ID" value="NZ_JACATN010000003.1"/>
</dbReference>
<dbReference type="SUPFAM" id="SSF109854">
    <property type="entry name" value="DinB/YfiT-like putative metalloenzymes"/>
    <property type="match status" value="1"/>
</dbReference>
<reference evidence="1 2" key="1">
    <citation type="submission" date="2020-06" db="EMBL/GenBank/DDBJ databases">
        <authorList>
            <person name="Isaeva M.P."/>
            <person name="Chernysheva N.Y."/>
        </authorList>
    </citation>
    <scope>NUCLEOTIDE SEQUENCE [LARGE SCALE GENOMIC DNA]</scope>
    <source>
        <strain evidence="1 2">KMM 6746</strain>
    </source>
</reference>
<evidence type="ECO:0000313" key="1">
    <source>
        <dbReference type="EMBL" id="MBT2161689.1"/>
    </source>
</evidence>
<dbReference type="Pfam" id="PF07609">
    <property type="entry name" value="DUF1572"/>
    <property type="match status" value="1"/>
</dbReference>
<dbReference type="Gene3D" id="1.20.120.450">
    <property type="entry name" value="dinb family like domain"/>
    <property type="match status" value="1"/>
</dbReference>
<comment type="caution">
    <text evidence="1">The sequence shown here is derived from an EMBL/GenBank/DDBJ whole genome shotgun (WGS) entry which is preliminary data.</text>
</comment>
<proteinExistence type="predicted"/>
<protein>
    <submittedName>
        <fullName evidence="1">DUF1572 family protein</fullName>
    </submittedName>
</protein>
<dbReference type="InterPro" id="IPR011466">
    <property type="entry name" value="DUF1572"/>
</dbReference>
<dbReference type="EMBL" id="JACATN010000003">
    <property type="protein sequence ID" value="MBT2161689.1"/>
    <property type="molecule type" value="Genomic_DNA"/>
</dbReference>
<organism evidence="1 2">
    <name type="scientific">Zobellia barbeyronii</name>
    <dbReference type="NCBI Taxonomy" id="2748009"/>
    <lineage>
        <taxon>Bacteria</taxon>
        <taxon>Pseudomonadati</taxon>
        <taxon>Bacteroidota</taxon>
        <taxon>Flavobacteriia</taxon>
        <taxon>Flavobacteriales</taxon>
        <taxon>Flavobacteriaceae</taxon>
        <taxon>Zobellia</taxon>
    </lineage>
</organism>
<reference evidence="2" key="2">
    <citation type="submission" date="2023-07" db="EMBL/GenBank/DDBJ databases">
        <title>Zobellia barbeyronii sp. nov., a new marine flavobacterium, isolated from green and red algae.</title>
        <authorList>
            <person name="Nedashkovskaya O.I."/>
            <person name="Otstavnykh N."/>
            <person name="Zhukova N."/>
            <person name="Guzev K."/>
            <person name="Chausova V."/>
            <person name="Tekutyeva L."/>
            <person name="Mikhailov V."/>
            <person name="Isaeva M."/>
        </authorList>
    </citation>
    <scope>NUCLEOTIDE SEQUENCE [LARGE SCALE GENOMIC DNA]</scope>
    <source>
        <strain evidence="2">KMM 6746</strain>
    </source>
</reference>
<keyword evidence="2" id="KW-1185">Reference proteome</keyword>
<dbReference type="InterPro" id="IPR034660">
    <property type="entry name" value="DinB/YfiT-like"/>
</dbReference>
<name>A0ABS5WE64_9FLAO</name>
<accession>A0ABS5WE64</accession>
<gene>
    <name evidence="1" type="ORF">HW347_10460</name>
</gene>
<evidence type="ECO:0000313" key="2">
    <source>
        <dbReference type="Proteomes" id="UP000740413"/>
    </source>
</evidence>
<dbReference type="Proteomes" id="UP000740413">
    <property type="component" value="Unassembled WGS sequence"/>
</dbReference>